<evidence type="ECO:0000256" key="1">
    <source>
        <dbReference type="SAM" id="Phobius"/>
    </source>
</evidence>
<dbReference type="InterPro" id="IPR046366">
    <property type="entry name" value="MPAB"/>
</dbReference>
<dbReference type="AlphaFoldDB" id="A0A367JLG4"/>
<dbReference type="PANTHER" id="PTHR36124:SF1">
    <property type="entry name" value="ER-BOUND OXYGENASE MPAB_MPAB'_RUBBER OXYGENASE CATALYTIC DOMAIN-CONTAINING PROTEIN"/>
    <property type="match status" value="1"/>
</dbReference>
<keyword evidence="1" id="KW-1133">Transmembrane helix</keyword>
<reference evidence="2 3" key="1">
    <citation type="journal article" date="2018" name="G3 (Bethesda)">
        <title>Phylogenetic and Phylogenomic Definition of Rhizopus Species.</title>
        <authorList>
            <person name="Gryganskyi A.P."/>
            <person name="Golan J."/>
            <person name="Dolatabadi S."/>
            <person name="Mondo S."/>
            <person name="Robb S."/>
            <person name="Idnurm A."/>
            <person name="Muszewska A."/>
            <person name="Steczkiewicz K."/>
            <person name="Masonjones S."/>
            <person name="Liao H.L."/>
            <person name="Gajdeczka M.T."/>
            <person name="Anike F."/>
            <person name="Vuek A."/>
            <person name="Anishchenko I.M."/>
            <person name="Voigt K."/>
            <person name="de Hoog G.S."/>
            <person name="Smith M.E."/>
            <person name="Heitman J."/>
            <person name="Vilgalys R."/>
            <person name="Stajich J.E."/>
        </authorList>
    </citation>
    <scope>NUCLEOTIDE SEQUENCE [LARGE SCALE GENOMIC DNA]</scope>
    <source>
        <strain evidence="2 3">CBS 357.93</strain>
    </source>
</reference>
<dbReference type="Proteomes" id="UP000252139">
    <property type="component" value="Unassembled WGS sequence"/>
</dbReference>
<protein>
    <recommendedName>
        <fullName evidence="4">ER-bound oxygenase mpaB/mpaB'/Rubber oxygenase catalytic domain-containing protein</fullName>
    </recommendedName>
</protein>
<keyword evidence="3" id="KW-1185">Reference proteome</keyword>
<organism evidence="2 3">
    <name type="scientific">Rhizopus azygosporus</name>
    <name type="common">Rhizopus microsporus var. azygosporus</name>
    <dbReference type="NCBI Taxonomy" id="86630"/>
    <lineage>
        <taxon>Eukaryota</taxon>
        <taxon>Fungi</taxon>
        <taxon>Fungi incertae sedis</taxon>
        <taxon>Mucoromycota</taxon>
        <taxon>Mucoromycotina</taxon>
        <taxon>Mucoromycetes</taxon>
        <taxon>Mucorales</taxon>
        <taxon>Mucorineae</taxon>
        <taxon>Rhizopodaceae</taxon>
        <taxon>Rhizopus</taxon>
    </lineage>
</organism>
<accession>A0A367JLG4</accession>
<comment type="caution">
    <text evidence="2">The sequence shown here is derived from an EMBL/GenBank/DDBJ whole genome shotgun (WGS) entry which is preliminary data.</text>
</comment>
<evidence type="ECO:0000313" key="3">
    <source>
        <dbReference type="Proteomes" id="UP000252139"/>
    </source>
</evidence>
<evidence type="ECO:0008006" key="4">
    <source>
        <dbReference type="Google" id="ProtNLM"/>
    </source>
</evidence>
<feature type="transmembrane region" description="Helical" evidence="1">
    <location>
        <begin position="35"/>
        <end position="56"/>
    </location>
</feature>
<dbReference type="STRING" id="86630.A0A367JLG4"/>
<gene>
    <name evidence="2" type="ORF">CU097_004840</name>
</gene>
<proteinExistence type="predicted"/>
<dbReference type="EMBL" id="PJQL01001107">
    <property type="protein sequence ID" value="RCH90531.1"/>
    <property type="molecule type" value="Genomic_DNA"/>
</dbReference>
<dbReference type="GO" id="GO:0016491">
    <property type="term" value="F:oxidoreductase activity"/>
    <property type="evidence" value="ECO:0007669"/>
    <property type="project" value="InterPro"/>
</dbReference>
<name>A0A367JLG4_RHIAZ</name>
<dbReference type="PANTHER" id="PTHR36124">
    <property type="match status" value="1"/>
</dbReference>
<evidence type="ECO:0000313" key="2">
    <source>
        <dbReference type="EMBL" id="RCH90531.1"/>
    </source>
</evidence>
<keyword evidence="1" id="KW-0812">Transmembrane</keyword>
<keyword evidence="1" id="KW-0472">Membrane</keyword>
<dbReference type="OrthoDB" id="545169at2759"/>
<sequence>MCIHIYMRDNGNVLYPFHLHLLQIMDLLNLATEGFQSMAISSALFLFTGYLVYVRYRRYEYLNSMIKKYPDPEVVLENHDIAMEIYSHIFRKEFPLFARSSLEFALFKPFATPSVSKLLVSTREFLDRCPRRAEDTELILSEIIDPYPRIENQRLVTPHISEKEIMKQYERREASIRRLNELHGKYPISNEDYLYTLVLFVAEPLRWINNWEWRKLDIREVNAIFKVWHEIGTKMNIKDIPDTLEEWYVIQKEYVESSVKYHPANWTCADPTIKHLGKKLPGFMLPVVYKMLPCLLEKSECDAFGISTASLLMRIIFNTLICLRAWFIRYLCLPRKVFDLRTPFHANEQGKYVPHYFVYDPPIYKDGYRIEELGPEKFMPKCPVFHG</sequence>